<dbReference type="AlphaFoldDB" id="A0A5B8YPF4"/>
<dbReference type="Proteomes" id="UP000321954">
    <property type="component" value="Chromosome"/>
</dbReference>
<feature type="coiled-coil region" evidence="2">
    <location>
        <begin position="339"/>
        <end position="366"/>
    </location>
</feature>
<dbReference type="InterPro" id="IPR003423">
    <property type="entry name" value="OMP_efflux"/>
</dbReference>
<dbReference type="EMBL" id="CP042476">
    <property type="protein sequence ID" value="QED38176.1"/>
    <property type="molecule type" value="Genomic_DNA"/>
</dbReference>
<dbReference type="InterPro" id="IPR010131">
    <property type="entry name" value="MdtP/NodT-like"/>
</dbReference>
<keyword evidence="4" id="KW-1185">Reference proteome</keyword>
<dbReference type="SUPFAM" id="SSF56954">
    <property type="entry name" value="Outer membrane efflux proteins (OEP)"/>
    <property type="match status" value="1"/>
</dbReference>
<dbReference type="GO" id="GO:0015562">
    <property type="term" value="F:efflux transmembrane transporter activity"/>
    <property type="evidence" value="ECO:0007669"/>
    <property type="project" value="InterPro"/>
</dbReference>
<dbReference type="Pfam" id="PF02321">
    <property type="entry name" value="OEP"/>
    <property type="match status" value="2"/>
</dbReference>
<sequence>MMKKNRHFNIIGLELPLRGLGGIFSLRRLGGILFFFLWMQGGQAQNLDTYLQMAAENNPRLKASYAEFEAALQRAPQVASLPDPTLTVSAFGRMIETRLGAQEARFNFMQMFPWFGTLKAKEDAANLMAEASFQNYLDLRNQVFFDVKSVYAELYALDKIIQLKQENLAILDSYRELSLSRFQSGSSPMVNVVKVDIQRDGAITEIELLQEQRKPLQTRFNLMLRREPMAAVSIQDTLFLSENSPVIDNNVAFSGHPTLTGLEKQAEAYAMQDVIAQKEGLPMIGLGVDYSIISKRTDANPDMNGQDAVMPMLSVTLPIFRKKVNAARKEAQLMGESIVEQQEAQRNELQNEYETAIYEINRAKKLLDLYDRQIESSGQANKLLISGYSNSITDFDEVLQMNQDVLMYQTQKIEVLKNGLIAQARLQYLLTQ</sequence>
<protein>
    <submittedName>
        <fullName evidence="3">TolC family protein</fullName>
    </submittedName>
</protein>
<name>A0A5B8YPF4_9FLAO</name>
<dbReference type="Gene3D" id="1.20.1600.10">
    <property type="entry name" value="Outer membrane efflux proteins (OEP)"/>
    <property type="match status" value="1"/>
</dbReference>
<proteinExistence type="inferred from homology"/>
<dbReference type="KEGG" id="anp:FK178_10805"/>
<reference evidence="3 4" key="1">
    <citation type="submission" date="2019-08" db="EMBL/GenBank/DDBJ databases">
        <title>Antarcticibacterium arcticum sp. nov., a bacterium isolated from marine sediment of the Canadian Beaufort Sea.</title>
        <authorList>
            <person name="Lee Y.M."/>
            <person name="Baek K."/>
            <person name="Lee D.-H."/>
            <person name="Shin S.C."/>
            <person name="Jin Y.K."/>
            <person name="Park Y."/>
        </authorList>
    </citation>
    <scope>NUCLEOTIDE SEQUENCE [LARGE SCALE GENOMIC DNA]</scope>
    <source>
        <strain evidence="3 4">PAMC 28998</strain>
    </source>
</reference>
<organism evidence="3 4">
    <name type="scientific">Antarcticibacterium arcticum</name>
    <dbReference type="NCBI Taxonomy" id="2585771"/>
    <lineage>
        <taxon>Bacteria</taxon>
        <taxon>Pseudomonadati</taxon>
        <taxon>Bacteroidota</taxon>
        <taxon>Flavobacteriia</taxon>
        <taxon>Flavobacteriales</taxon>
        <taxon>Flavobacteriaceae</taxon>
        <taxon>Antarcticibacterium</taxon>
    </lineage>
</organism>
<evidence type="ECO:0000313" key="4">
    <source>
        <dbReference type="Proteomes" id="UP000321954"/>
    </source>
</evidence>
<evidence type="ECO:0000256" key="2">
    <source>
        <dbReference type="SAM" id="Coils"/>
    </source>
</evidence>
<evidence type="ECO:0000313" key="3">
    <source>
        <dbReference type="EMBL" id="QED38176.1"/>
    </source>
</evidence>
<accession>A0A5B8YPF4</accession>
<keyword evidence="2" id="KW-0175">Coiled coil</keyword>
<dbReference type="OrthoDB" id="1680428at2"/>
<evidence type="ECO:0000256" key="1">
    <source>
        <dbReference type="ARBA" id="ARBA00007613"/>
    </source>
</evidence>
<dbReference type="PANTHER" id="PTHR30203">
    <property type="entry name" value="OUTER MEMBRANE CATION EFFLUX PROTEIN"/>
    <property type="match status" value="1"/>
</dbReference>
<comment type="similarity">
    <text evidence="1">Belongs to the outer membrane factor (OMF) (TC 1.B.17) family.</text>
</comment>
<gene>
    <name evidence="3" type="ORF">FK178_10805</name>
</gene>